<protein>
    <submittedName>
        <fullName evidence="1">Serine/threonine protein phosphatase PrpC</fullName>
    </submittedName>
</protein>
<comment type="caution">
    <text evidence="1">The sequence shown here is derived from an EMBL/GenBank/DDBJ whole genome shotgun (WGS) entry which is preliminary data.</text>
</comment>
<dbReference type="Proteomes" id="UP000627838">
    <property type="component" value="Unassembled WGS sequence"/>
</dbReference>
<dbReference type="SUPFAM" id="SSF81606">
    <property type="entry name" value="PP2C-like"/>
    <property type="match status" value="1"/>
</dbReference>
<keyword evidence="2" id="KW-1185">Reference proteome</keyword>
<dbReference type="RefSeq" id="WP_192761764.1">
    <property type="nucleotide sequence ID" value="NZ_JADBDZ010000001.1"/>
</dbReference>
<organism evidence="1 2">
    <name type="scientific">Actinomadura algeriensis</name>
    <dbReference type="NCBI Taxonomy" id="1679523"/>
    <lineage>
        <taxon>Bacteria</taxon>
        <taxon>Bacillati</taxon>
        <taxon>Actinomycetota</taxon>
        <taxon>Actinomycetes</taxon>
        <taxon>Streptosporangiales</taxon>
        <taxon>Thermomonosporaceae</taxon>
        <taxon>Actinomadura</taxon>
    </lineage>
</organism>
<evidence type="ECO:0000313" key="1">
    <source>
        <dbReference type="EMBL" id="MBE1535593.1"/>
    </source>
</evidence>
<proteinExistence type="predicted"/>
<dbReference type="InterPro" id="IPR036457">
    <property type="entry name" value="PPM-type-like_dom_sf"/>
</dbReference>
<accession>A0ABR9JYX5</accession>
<gene>
    <name evidence="1" type="ORF">H4W34_005426</name>
</gene>
<evidence type="ECO:0000313" key="2">
    <source>
        <dbReference type="Proteomes" id="UP000627838"/>
    </source>
</evidence>
<dbReference type="EMBL" id="JADBDZ010000001">
    <property type="protein sequence ID" value="MBE1535593.1"/>
    <property type="molecule type" value="Genomic_DNA"/>
</dbReference>
<reference evidence="1 2" key="1">
    <citation type="submission" date="2020-10" db="EMBL/GenBank/DDBJ databases">
        <title>Sequencing the genomes of 1000 actinobacteria strains.</title>
        <authorList>
            <person name="Klenk H.-P."/>
        </authorList>
    </citation>
    <scope>NUCLEOTIDE SEQUENCE [LARGE SCALE GENOMIC DNA]</scope>
    <source>
        <strain evidence="1 2">DSM 46744</strain>
    </source>
</reference>
<sequence>MLSFVHRTLVDSAEPAIAVQELINAAYRTGAPDDITSVIADVHDEPTSGGNPPSPQARVGAVIAPVAPTRSTE</sequence>
<name>A0ABR9JYX5_9ACTN</name>